<dbReference type="Gene3D" id="1.20.5.1930">
    <property type="match status" value="1"/>
</dbReference>
<dbReference type="Gene3D" id="3.30.565.10">
    <property type="entry name" value="Histidine kinase-like ATPase, C-terminal domain"/>
    <property type="match status" value="1"/>
</dbReference>
<evidence type="ECO:0000313" key="14">
    <source>
        <dbReference type="Proteomes" id="UP000734511"/>
    </source>
</evidence>
<dbReference type="InterPro" id="IPR011712">
    <property type="entry name" value="Sig_transdc_His_kin_sub3_dim/P"/>
</dbReference>
<dbReference type="Proteomes" id="UP000734511">
    <property type="component" value="Unassembled WGS sequence"/>
</dbReference>
<evidence type="ECO:0000256" key="7">
    <source>
        <dbReference type="ARBA" id="ARBA00022840"/>
    </source>
</evidence>
<evidence type="ECO:0000256" key="1">
    <source>
        <dbReference type="ARBA" id="ARBA00000085"/>
    </source>
</evidence>
<evidence type="ECO:0000256" key="8">
    <source>
        <dbReference type="ARBA" id="ARBA00023012"/>
    </source>
</evidence>
<dbReference type="PANTHER" id="PTHR24421:SF10">
    <property type="entry name" value="NITRATE_NITRITE SENSOR PROTEIN NARQ"/>
    <property type="match status" value="1"/>
</dbReference>
<keyword evidence="10" id="KW-1133">Transmembrane helix</keyword>
<accession>A0ABX0ZGP1</accession>
<feature type="region of interest" description="Disordered" evidence="9">
    <location>
        <begin position="336"/>
        <end position="356"/>
    </location>
</feature>
<dbReference type="InterPro" id="IPR003594">
    <property type="entry name" value="HATPase_dom"/>
</dbReference>
<evidence type="ECO:0000259" key="12">
    <source>
        <dbReference type="Pfam" id="PF07730"/>
    </source>
</evidence>
<organism evidence="13 14">
    <name type="scientific">Actinacidiphila epipremni</name>
    <dbReference type="NCBI Taxonomy" id="2053013"/>
    <lineage>
        <taxon>Bacteria</taxon>
        <taxon>Bacillati</taxon>
        <taxon>Actinomycetota</taxon>
        <taxon>Actinomycetes</taxon>
        <taxon>Kitasatosporales</taxon>
        <taxon>Streptomycetaceae</taxon>
        <taxon>Actinacidiphila</taxon>
    </lineage>
</organism>
<evidence type="ECO:0000256" key="10">
    <source>
        <dbReference type="SAM" id="Phobius"/>
    </source>
</evidence>
<keyword evidence="7" id="KW-0067">ATP-binding</keyword>
<gene>
    <name evidence="13" type="ORF">HCN08_00875</name>
</gene>
<keyword evidence="6 13" id="KW-0418">Kinase</keyword>
<feature type="domain" description="Signal transduction histidine kinase subgroup 3 dimerisation and phosphoacceptor" evidence="12">
    <location>
        <begin position="187"/>
        <end position="251"/>
    </location>
</feature>
<keyword evidence="10" id="KW-0812">Transmembrane</keyword>
<dbReference type="PANTHER" id="PTHR24421">
    <property type="entry name" value="NITRATE/NITRITE SENSOR PROTEIN NARX-RELATED"/>
    <property type="match status" value="1"/>
</dbReference>
<feature type="transmembrane region" description="Helical" evidence="10">
    <location>
        <begin position="135"/>
        <end position="155"/>
    </location>
</feature>
<dbReference type="SUPFAM" id="SSF55874">
    <property type="entry name" value="ATPase domain of HSP90 chaperone/DNA topoisomerase II/histidine kinase"/>
    <property type="match status" value="1"/>
</dbReference>
<keyword evidence="14" id="KW-1185">Reference proteome</keyword>
<evidence type="ECO:0000259" key="11">
    <source>
        <dbReference type="Pfam" id="PF02518"/>
    </source>
</evidence>
<feature type="domain" description="Histidine kinase/HSP90-like ATPase" evidence="11">
    <location>
        <begin position="298"/>
        <end position="389"/>
    </location>
</feature>
<dbReference type="Pfam" id="PF02518">
    <property type="entry name" value="HATPase_c"/>
    <property type="match status" value="1"/>
</dbReference>
<keyword evidence="5" id="KW-0547">Nucleotide-binding</keyword>
<dbReference type="RefSeq" id="WP_167980845.1">
    <property type="nucleotide sequence ID" value="NZ_JAATEJ010000001.1"/>
</dbReference>
<keyword evidence="10" id="KW-0472">Membrane</keyword>
<evidence type="ECO:0000256" key="4">
    <source>
        <dbReference type="ARBA" id="ARBA00022679"/>
    </source>
</evidence>
<evidence type="ECO:0000256" key="6">
    <source>
        <dbReference type="ARBA" id="ARBA00022777"/>
    </source>
</evidence>
<evidence type="ECO:0000256" key="2">
    <source>
        <dbReference type="ARBA" id="ARBA00012438"/>
    </source>
</evidence>
<dbReference type="EMBL" id="JAATEJ010000001">
    <property type="protein sequence ID" value="NJP41977.1"/>
    <property type="molecule type" value="Genomic_DNA"/>
</dbReference>
<dbReference type="Pfam" id="PF07730">
    <property type="entry name" value="HisKA_3"/>
    <property type="match status" value="1"/>
</dbReference>
<dbReference type="InterPro" id="IPR050482">
    <property type="entry name" value="Sensor_HK_TwoCompSys"/>
</dbReference>
<keyword evidence="8" id="KW-0902">Two-component regulatory system</keyword>
<feature type="transmembrane region" description="Helical" evidence="10">
    <location>
        <begin position="103"/>
        <end position="123"/>
    </location>
</feature>
<dbReference type="InterPro" id="IPR036890">
    <property type="entry name" value="HATPase_C_sf"/>
</dbReference>
<keyword evidence="4" id="KW-0808">Transferase</keyword>
<evidence type="ECO:0000256" key="9">
    <source>
        <dbReference type="SAM" id="MobiDB-lite"/>
    </source>
</evidence>
<sequence length="395" mass="40820">MRLRAAAPDTALLALSATEVWATRSFGGPVSLVFACLGTAALPARRRFPLAAFAATLPALALGYIWFSPMGALYEVSAGGAARSRGILQRISPEARQWVPGRAALTGGCALLAAVVNFVPWPFRGPVSWTLSDTILAVMLSALLAVAPTALGLLASSRRELAGRLAELAASREREHALAAEQAVVRERARLAREMHDTVAHHISLIAVQSGALEATAGGPRAREAAASVGELSRDALDELRRMVGLLRLPAASAGEWAPGPGLAGIPALVAAAGPRTRGDLAGVADGPDGDGAPAEVQHAAYRIVQEALTNVRKHAPGARTRVRVRQRDGMLLVEVRNGPGTRPSPDALPSGGHGLAGLRERATQLGGEFAAVPAASGGFLVRARLPLGQAAQPV</sequence>
<dbReference type="CDD" id="cd16917">
    <property type="entry name" value="HATPase_UhpB-NarQ-NarX-like"/>
    <property type="match status" value="1"/>
</dbReference>
<name>A0ABX0ZGP1_9ACTN</name>
<reference evidence="13 14" key="1">
    <citation type="submission" date="2020-03" db="EMBL/GenBank/DDBJ databases">
        <title>WGS of actinomycetes isolated from Thailand.</title>
        <authorList>
            <person name="Thawai C."/>
        </authorList>
    </citation>
    <scope>NUCLEOTIDE SEQUENCE [LARGE SCALE GENOMIC DNA]</scope>
    <source>
        <strain evidence="13 14">PRB2-1</strain>
    </source>
</reference>
<dbReference type="EC" id="2.7.13.3" evidence="2"/>
<evidence type="ECO:0000256" key="3">
    <source>
        <dbReference type="ARBA" id="ARBA00022553"/>
    </source>
</evidence>
<feature type="transmembrane region" description="Helical" evidence="10">
    <location>
        <begin position="46"/>
        <end position="67"/>
    </location>
</feature>
<protein>
    <recommendedName>
        <fullName evidence="2">histidine kinase</fullName>
        <ecNumber evidence="2">2.7.13.3</ecNumber>
    </recommendedName>
</protein>
<comment type="catalytic activity">
    <reaction evidence="1">
        <text>ATP + protein L-histidine = ADP + protein N-phospho-L-histidine.</text>
        <dbReference type="EC" id="2.7.13.3"/>
    </reaction>
</comment>
<evidence type="ECO:0000256" key="5">
    <source>
        <dbReference type="ARBA" id="ARBA00022741"/>
    </source>
</evidence>
<comment type="caution">
    <text evidence="13">The sequence shown here is derived from an EMBL/GenBank/DDBJ whole genome shotgun (WGS) entry which is preliminary data.</text>
</comment>
<keyword evidence="3" id="KW-0597">Phosphoprotein</keyword>
<evidence type="ECO:0000313" key="13">
    <source>
        <dbReference type="EMBL" id="NJP41977.1"/>
    </source>
</evidence>
<dbReference type="GO" id="GO:0016301">
    <property type="term" value="F:kinase activity"/>
    <property type="evidence" value="ECO:0007669"/>
    <property type="project" value="UniProtKB-KW"/>
</dbReference>
<proteinExistence type="predicted"/>